<evidence type="ECO:0000256" key="2">
    <source>
        <dbReference type="ARBA" id="ARBA00006730"/>
    </source>
</evidence>
<evidence type="ECO:0000256" key="5">
    <source>
        <dbReference type="ARBA" id="ARBA00023002"/>
    </source>
</evidence>
<organism evidence="11 12">
    <name type="scientific">Micromonospora rosaria</name>
    <dbReference type="NCBI Taxonomy" id="47874"/>
    <lineage>
        <taxon>Bacteria</taxon>
        <taxon>Bacillati</taxon>
        <taxon>Actinomycetota</taxon>
        <taxon>Actinomycetes</taxon>
        <taxon>Micromonosporales</taxon>
        <taxon>Micromonosporaceae</taxon>
        <taxon>Micromonospora</taxon>
    </lineage>
</organism>
<dbReference type="Gene3D" id="3.40.50.720">
    <property type="entry name" value="NAD(P)-binding Rossmann-like Domain"/>
    <property type="match status" value="1"/>
</dbReference>
<dbReference type="PROSITE" id="PS00677">
    <property type="entry name" value="DAO"/>
    <property type="match status" value="1"/>
</dbReference>
<dbReference type="PANTHER" id="PTHR11530">
    <property type="entry name" value="D-AMINO ACID OXIDASE"/>
    <property type="match status" value="1"/>
</dbReference>
<dbReference type="GO" id="GO:0003884">
    <property type="term" value="F:D-amino-acid oxidase activity"/>
    <property type="evidence" value="ECO:0007669"/>
    <property type="project" value="UniProtKB-EC"/>
</dbReference>
<keyword evidence="3" id="KW-0285">Flavoprotein</keyword>
<feature type="domain" description="FAD dependent oxidoreductase" evidence="10">
    <location>
        <begin position="7"/>
        <end position="313"/>
    </location>
</feature>
<evidence type="ECO:0000256" key="4">
    <source>
        <dbReference type="ARBA" id="ARBA00022827"/>
    </source>
</evidence>
<dbReference type="InterPro" id="IPR023209">
    <property type="entry name" value="DAO"/>
</dbReference>
<evidence type="ECO:0000256" key="1">
    <source>
        <dbReference type="ARBA" id="ARBA00001974"/>
    </source>
</evidence>
<sequence length="316" mass="34016">MSRTELDALVIGAGVSGLTTAVCLAEAGLRVRIWAAEPPERTTSYAAGAMWGPYLVEPVDRVRVWSAQTLDVLRHLATNPATGVRLVSGIEASRTPAEPPEWGNQLDGFRRCEPSELPDGFATGWRYTAPLVDMPVYLRYLQGRLEVAAGEIALRRIDSLGDAVGVAPMVVNCAGMGARGLVPDPDLTPTRGQLVVVENPGIADFFTEDTGESPDLLHFYPQGETLVLGGTAQSGERSREPDPDTAAAIIDRCAEIEPRLRDAQVIEHRVGLRPTRPYVRLEEQQLSGARLIHNYGHSGAGVTLSWGCAFEIAPGT</sequence>
<dbReference type="PIRSF" id="PIRSF000189">
    <property type="entry name" value="D-aa_oxidase"/>
    <property type="match status" value="1"/>
</dbReference>
<evidence type="ECO:0000313" key="11">
    <source>
        <dbReference type="EMBL" id="KXK62694.1"/>
    </source>
</evidence>
<dbReference type="InterPro" id="IPR006181">
    <property type="entry name" value="D-amino_acid_oxidase_CS"/>
</dbReference>
<dbReference type="InterPro" id="IPR006076">
    <property type="entry name" value="FAD-dep_OxRdtase"/>
</dbReference>
<evidence type="ECO:0000313" key="12">
    <source>
        <dbReference type="Proteomes" id="UP000070620"/>
    </source>
</evidence>
<protein>
    <recommendedName>
        <fullName evidence="7">D-amino-acid oxidase</fullName>
        <ecNumber evidence="6">1.4.3.3</ecNumber>
    </recommendedName>
</protein>
<accession>A0A136PWL8</accession>
<evidence type="ECO:0000259" key="10">
    <source>
        <dbReference type="Pfam" id="PF01266"/>
    </source>
</evidence>
<reference evidence="11 12" key="1">
    <citation type="submission" date="2016-01" db="EMBL/GenBank/DDBJ databases">
        <title>Whole genome sequence and analysis of Micromonospora rosaria DSM 803, which can produce antibacterial substance rosamicin.</title>
        <authorList>
            <person name="Yang H."/>
            <person name="He X."/>
            <person name="Zhu D."/>
        </authorList>
    </citation>
    <scope>NUCLEOTIDE SEQUENCE [LARGE SCALE GENOMIC DNA]</scope>
    <source>
        <strain evidence="11 12">DSM 803</strain>
    </source>
</reference>
<comment type="caution">
    <text evidence="11">The sequence shown here is derived from an EMBL/GenBank/DDBJ whole genome shotgun (WGS) entry which is preliminary data.</text>
</comment>
<dbReference type="AlphaFoldDB" id="A0A136PWL8"/>
<dbReference type="SUPFAM" id="SSF54373">
    <property type="entry name" value="FAD-linked reductases, C-terminal domain"/>
    <property type="match status" value="1"/>
</dbReference>
<dbReference type="Gene3D" id="3.30.9.10">
    <property type="entry name" value="D-Amino Acid Oxidase, subunit A, domain 2"/>
    <property type="match status" value="1"/>
</dbReference>
<dbReference type="GO" id="GO:0019478">
    <property type="term" value="P:D-amino acid catabolic process"/>
    <property type="evidence" value="ECO:0007669"/>
    <property type="project" value="TreeGrafter"/>
</dbReference>
<comment type="cofactor">
    <cofactor evidence="1 9">
        <name>FAD</name>
        <dbReference type="ChEBI" id="CHEBI:57692"/>
    </cofactor>
</comment>
<dbReference type="GO" id="GO:0005737">
    <property type="term" value="C:cytoplasm"/>
    <property type="evidence" value="ECO:0007669"/>
    <property type="project" value="TreeGrafter"/>
</dbReference>
<feature type="binding site" evidence="9">
    <location>
        <position position="273"/>
    </location>
    <ligand>
        <name>D-dopa</name>
        <dbReference type="ChEBI" id="CHEBI:149689"/>
    </ligand>
</feature>
<comment type="catalytic activity">
    <reaction evidence="8">
        <text>a D-alpha-amino acid + O2 + H2O = a 2-oxocarboxylate + H2O2 + NH4(+)</text>
        <dbReference type="Rhea" id="RHEA:21816"/>
        <dbReference type="ChEBI" id="CHEBI:15377"/>
        <dbReference type="ChEBI" id="CHEBI:15379"/>
        <dbReference type="ChEBI" id="CHEBI:16240"/>
        <dbReference type="ChEBI" id="CHEBI:28938"/>
        <dbReference type="ChEBI" id="CHEBI:35179"/>
        <dbReference type="ChEBI" id="CHEBI:59871"/>
        <dbReference type="EC" id="1.4.3.3"/>
    </reaction>
    <physiologicalReaction direction="left-to-right" evidence="8">
        <dbReference type="Rhea" id="RHEA:21817"/>
    </physiologicalReaction>
</comment>
<feature type="binding site" evidence="9">
    <location>
        <begin position="43"/>
        <end position="44"/>
    </location>
    <ligand>
        <name>FAD</name>
        <dbReference type="ChEBI" id="CHEBI:57692"/>
    </ligand>
</feature>
<dbReference type="Proteomes" id="UP000070620">
    <property type="component" value="Unassembled WGS sequence"/>
</dbReference>
<evidence type="ECO:0000256" key="3">
    <source>
        <dbReference type="ARBA" id="ARBA00022630"/>
    </source>
</evidence>
<evidence type="ECO:0000256" key="6">
    <source>
        <dbReference type="ARBA" id="ARBA00039101"/>
    </source>
</evidence>
<keyword evidence="4 9" id="KW-0274">FAD</keyword>
<evidence type="ECO:0000256" key="7">
    <source>
        <dbReference type="ARBA" id="ARBA00039751"/>
    </source>
</evidence>
<dbReference type="PANTHER" id="PTHR11530:SF11">
    <property type="entry name" value="D-ASPARTATE OXIDASE"/>
    <property type="match status" value="1"/>
</dbReference>
<name>A0A136PWL8_9ACTN</name>
<proteinExistence type="inferred from homology"/>
<dbReference type="Pfam" id="PF01266">
    <property type="entry name" value="DAO"/>
    <property type="match status" value="1"/>
</dbReference>
<evidence type="ECO:0000256" key="8">
    <source>
        <dbReference type="ARBA" id="ARBA00049547"/>
    </source>
</evidence>
<dbReference type="OrthoDB" id="246701at2"/>
<dbReference type="GO" id="GO:0071949">
    <property type="term" value="F:FAD binding"/>
    <property type="evidence" value="ECO:0007669"/>
    <property type="project" value="InterPro"/>
</dbReference>
<gene>
    <name evidence="11" type="ORF">AWW66_07180</name>
</gene>
<keyword evidence="12" id="KW-1185">Reference proteome</keyword>
<keyword evidence="5" id="KW-0560">Oxidoreductase</keyword>
<evidence type="ECO:0000256" key="9">
    <source>
        <dbReference type="PIRSR" id="PIRSR000189-1"/>
    </source>
</evidence>
<dbReference type="EC" id="1.4.3.3" evidence="6"/>
<dbReference type="SUPFAM" id="SSF51971">
    <property type="entry name" value="Nucleotide-binding domain"/>
    <property type="match status" value="1"/>
</dbReference>
<feature type="binding site" evidence="9">
    <location>
        <position position="299"/>
    </location>
    <ligand>
        <name>D-dopa</name>
        <dbReference type="ChEBI" id="CHEBI:149689"/>
    </ligand>
</feature>
<dbReference type="EMBL" id="LRQV01000015">
    <property type="protein sequence ID" value="KXK62694.1"/>
    <property type="molecule type" value="Genomic_DNA"/>
</dbReference>
<dbReference type="RefSeq" id="WP_067361551.1">
    <property type="nucleotide sequence ID" value="NZ_JBIUBN010000031.1"/>
</dbReference>
<comment type="similarity">
    <text evidence="2">Belongs to the DAMOX/DASOX family.</text>
</comment>